<evidence type="ECO:0000313" key="9">
    <source>
        <dbReference type="Proteomes" id="UP000231282"/>
    </source>
</evidence>
<evidence type="ECO:0000256" key="1">
    <source>
        <dbReference type="ARBA" id="ARBA00007320"/>
    </source>
</evidence>
<evidence type="ECO:0000259" key="7">
    <source>
        <dbReference type="Pfam" id="PF00828"/>
    </source>
</evidence>
<dbReference type="GO" id="GO:0022625">
    <property type="term" value="C:cytosolic large ribosomal subunit"/>
    <property type="evidence" value="ECO:0007669"/>
    <property type="project" value="TreeGrafter"/>
</dbReference>
<feature type="domain" description="Large ribosomal subunit protein uL15/eL18" evidence="7">
    <location>
        <begin position="93"/>
        <end position="149"/>
    </location>
</feature>
<dbReference type="HAMAP" id="MF_01341">
    <property type="entry name" value="Ribosomal_uL15"/>
    <property type="match status" value="1"/>
</dbReference>
<accession>A0A2H0WQV4</accession>
<dbReference type="PANTHER" id="PTHR12934:SF11">
    <property type="entry name" value="LARGE RIBOSOMAL SUBUNIT PROTEIN UL15M"/>
    <property type="match status" value="1"/>
</dbReference>
<proteinExistence type="inferred from homology"/>
<keyword evidence="4" id="KW-0694">RNA-binding</keyword>
<organism evidence="8 9">
    <name type="scientific">Candidatus Shapirobacteria bacterium CG09_land_8_20_14_0_10_38_17</name>
    <dbReference type="NCBI Taxonomy" id="1974884"/>
    <lineage>
        <taxon>Bacteria</taxon>
        <taxon>Candidatus Shapironibacteriota</taxon>
    </lineage>
</organism>
<feature type="compositionally biased region" description="Gly residues" evidence="6">
    <location>
        <begin position="19"/>
        <end position="35"/>
    </location>
</feature>
<sequence length="170" mass="18721">MNRLNNLSKTVAKKKKGLGRGYGSGKGGHTVGRGQKGQRSRNKPYLLFEGKKTQKSLLRRIPLLRGKGKLKSKENKPLVVNISFLNLLPLRSKVDVSLLIKHRLVDEKEAKKYGVKILGGGEIEHPLIVSLPCSRGAKEKIEKAGGKVVIVKSPKLKVKSPKTEIKSSQK</sequence>
<comment type="function">
    <text evidence="4">Binds to the 23S rRNA.</text>
</comment>
<dbReference type="EMBL" id="PEZH01000045">
    <property type="protein sequence ID" value="PIS15001.1"/>
    <property type="molecule type" value="Genomic_DNA"/>
</dbReference>
<dbReference type="InterPro" id="IPR001196">
    <property type="entry name" value="Ribosomal_uL15_CS"/>
</dbReference>
<dbReference type="InterPro" id="IPR021131">
    <property type="entry name" value="Ribosomal_uL15/eL18"/>
</dbReference>
<dbReference type="GO" id="GO:0003735">
    <property type="term" value="F:structural constituent of ribosome"/>
    <property type="evidence" value="ECO:0007669"/>
    <property type="project" value="InterPro"/>
</dbReference>
<evidence type="ECO:0000256" key="5">
    <source>
        <dbReference type="RuleBase" id="RU003888"/>
    </source>
</evidence>
<dbReference type="Proteomes" id="UP000231282">
    <property type="component" value="Unassembled WGS sequence"/>
</dbReference>
<dbReference type="InterPro" id="IPR005749">
    <property type="entry name" value="Ribosomal_uL15_bac-type"/>
</dbReference>
<dbReference type="PANTHER" id="PTHR12934">
    <property type="entry name" value="50S RIBOSOMAL PROTEIN L15"/>
    <property type="match status" value="1"/>
</dbReference>
<dbReference type="GO" id="GO:0019843">
    <property type="term" value="F:rRNA binding"/>
    <property type="evidence" value="ECO:0007669"/>
    <property type="project" value="UniProtKB-UniRule"/>
</dbReference>
<feature type="region of interest" description="Disordered" evidence="6">
    <location>
        <begin position="1"/>
        <end position="46"/>
    </location>
</feature>
<evidence type="ECO:0000313" key="8">
    <source>
        <dbReference type="EMBL" id="PIS15001.1"/>
    </source>
</evidence>
<keyword evidence="2 4" id="KW-0689">Ribosomal protein</keyword>
<protein>
    <recommendedName>
        <fullName evidence="4">Large ribosomal subunit protein uL15</fullName>
    </recommendedName>
</protein>
<comment type="caution">
    <text evidence="8">The sequence shown here is derived from an EMBL/GenBank/DDBJ whole genome shotgun (WGS) entry which is preliminary data.</text>
</comment>
<dbReference type="Pfam" id="PF00828">
    <property type="entry name" value="Ribosomal_L27A"/>
    <property type="match status" value="1"/>
</dbReference>
<evidence type="ECO:0000256" key="2">
    <source>
        <dbReference type="ARBA" id="ARBA00022980"/>
    </source>
</evidence>
<keyword evidence="3 4" id="KW-0687">Ribonucleoprotein</keyword>
<evidence type="ECO:0000256" key="6">
    <source>
        <dbReference type="SAM" id="MobiDB-lite"/>
    </source>
</evidence>
<evidence type="ECO:0000256" key="3">
    <source>
        <dbReference type="ARBA" id="ARBA00023274"/>
    </source>
</evidence>
<dbReference type="AlphaFoldDB" id="A0A2H0WQV4"/>
<dbReference type="Gene3D" id="3.100.10.10">
    <property type="match status" value="1"/>
</dbReference>
<comment type="subunit">
    <text evidence="4">Part of the 50S ribosomal subunit.</text>
</comment>
<dbReference type="GO" id="GO:0006412">
    <property type="term" value="P:translation"/>
    <property type="evidence" value="ECO:0007669"/>
    <property type="project" value="UniProtKB-UniRule"/>
</dbReference>
<name>A0A2H0WQV4_9BACT</name>
<dbReference type="SUPFAM" id="SSF52080">
    <property type="entry name" value="Ribosomal proteins L15p and L18e"/>
    <property type="match status" value="1"/>
</dbReference>
<comment type="similarity">
    <text evidence="1 4 5">Belongs to the universal ribosomal protein uL15 family.</text>
</comment>
<dbReference type="PROSITE" id="PS00475">
    <property type="entry name" value="RIBOSOMAL_L15"/>
    <property type="match status" value="1"/>
</dbReference>
<dbReference type="InterPro" id="IPR030878">
    <property type="entry name" value="Ribosomal_uL15"/>
</dbReference>
<evidence type="ECO:0000256" key="4">
    <source>
        <dbReference type="HAMAP-Rule" id="MF_01341"/>
    </source>
</evidence>
<gene>
    <name evidence="4" type="primary">rplO</name>
    <name evidence="8" type="ORF">COT63_02325</name>
</gene>
<keyword evidence="4" id="KW-0699">rRNA-binding</keyword>
<dbReference type="InterPro" id="IPR036227">
    <property type="entry name" value="Ribosomal_uL15/eL18_sf"/>
</dbReference>
<reference evidence="9" key="1">
    <citation type="submission" date="2017-09" db="EMBL/GenBank/DDBJ databases">
        <title>Depth-based differentiation of microbial function through sediment-hosted aquifers and enrichment of novel symbionts in the deep terrestrial subsurface.</title>
        <authorList>
            <person name="Probst A.J."/>
            <person name="Ladd B."/>
            <person name="Jarett J.K."/>
            <person name="Geller-Mcgrath D.E."/>
            <person name="Sieber C.M.K."/>
            <person name="Emerson J.B."/>
            <person name="Anantharaman K."/>
            <person name="Thomas B.C."/>
            <person name="Malmstrom R."/>
            <person name="Stieglmeier M."/>
            <person name="Klingl A."/>
            <person name="Woyke T."/>
            <person name="Ryan C.M."/>
            <person name="Banfield J.F."/>
        </authorList>
    </citation>
    <scope>NUCLEOTIDE SEQUENCE [LARGE SCALE GENOMIC DNA]</scope>
</reference>